<evidence type="ECO:0000256" key="5">
    <source>
        <dbReference type="ARBA" id="ARBA00022840"/>
    </source>
</evidence>
<organism evidence="8 9">
    <name type="scientific">Sorghum bicolor</name>
    <name type="common">Sorghum</name>
    <name type="synonym">Sorghum vulgare</name>
    <dbReference type="NCBI Taxonomy" id="4558"/>
    <lineage>
        <taxon>Eukaryota</taxon>
        <taxon>Viridiplantae</taxon>
        <taxon>Streptophyta</taxon>
        <taxon>Embryophyta</taxon>
        <taxon>Tracheophyta</taxon>
        <taxon>Spermatophyta</taxon>
        <taxon>Magnoliopsida</taxon>
        <taxon>Liliopsida</taxon>
        <taxon>Poales</taxon>
        <taxon>Poaceae</taxon>
        <taxon>PACMAD clade</taxon>
        <taxon>Panicoideae</taxon>
        <taxon>Andropogonodae</taxon>
        <taxon>Andropogoneae</taxon>
        <taxon>Sorghinae</taxon>
        <taxon>Sorghum</taxon>
    </lineage>
</organism>
<dbReference type="SMART" id="SM00220">
    <property type="entry name" value="S_TKc"/>
    <property type="match status" value="2"/>
</dbReference>
<dbReference type="PROSITE" id="PS00107">
    <property type="entry name" value="PROTEIN_KINASE_ATP"/>
    <property type="match status" value="2"/>
</dbReference>
<dbReference type="eggNOG" id="KOG1187">
    <property type="taxonomic scope" value="Eukaryota"/>
</dbReference>
<dbReference type="OrthoDB" id="2017579at2759"/>
<dbReference type="InterPro" id="IPR008271">
    <property type="entry name" value="Ser/Thr_kinase_AS"/>
</dbReference>
<dbReference type="STRING" id="4558.A0A1B6QMV1"/>
<dbReference type="GO" id="GO:0005524">
    <property type="term" value="F:ATP binding"/>
    <property type="evidence" value="ECO:0007669"/>
    <property type="project" value="UniProtKB-UniRule"/>
</dbReference>
<dbReference type="GO" id="GO:0005886">
    <property type="term" value="C:plasma membrane"/>
    <property type="evidence" value="ECO:0000318"/>
    <property type="project" value="GO_Central"/>
</dbReference>
<evidence type="ECO:0000256" key="2">
    <source>
        <dbReference type="ARBA" id="ARBA00022679"/>
    </source>
</evidence>
<name>A0A1B6QMV1_SORBI</name>
<dbReference type="EMBL" id="CM000760">
    <property type="protein sequence ID" value="KXG39250.1"/>
    <property type="molecule type" value="Genomic_DNA"/>
</dbReference>
<dbReference type="InterPro" id="IPR017441">
    <property type="entry name" value="Protein_kinase_ATP_BS"/>
</dbReference>
<dbReference type="GO" id="GO:0004674">
    <property type="term" value="F:protein serine/threonine kinase activity"/>
    <property type="evidence" value="ECO:0007669"/>
    <property type="project" value="UniProtKB-KW"/>
</dbReference>
<reference evidence="8 9" key="1">
    <citation type="journal article" date="2009" name="Nature">
        <title>The Sorghum bicolor genome and the diversification of grasses.</title>
        <authorList>
            <person name="Paterson A.H."/>
            <person name="Bowers J.E."/>
            <person name="Bruggmann R."/>
            <person name="Dubchak I."/>
            <person name="Grimwood J."/>
            <person name="Gundlach H."/>
            <person name="Haberer G."/>
            <person name="Hellsten U."/>
            <person name="Mitros T."/>
            <person name="Poliakov A."/>
            <person name="Schmutz J."/>
            <person name="Spannagl M."/>
            <person name="Tang H."/>
            <person name="Wang X."/>
            <person name="Wicker T."/>
            <person name="Bharti A.K."/>
            <person name="Chapman J."/>
            <person name="Feltus F.A."/>
            <person name="Gowik U."/>
            <person name="Grigoriev I.V."/>
            <person name="Lyons E."/>
            <person name="Maher C.A."/>
            <person name="Martis M."/>
            <person name="Narechania A."/>
            <person name="Otillar R.P."/>
            <person name="Penning B.W."/>
            <person name="Salamov A.A."/>
            <person name="Wang Y."/>
            <person name="Zhang L."/>
            <person name="Carpita N.C."/>
            <person name="Freeling M."/>
            <person name="Gingle A.R."/>
            <person name="Hash C.T."/>
            <person name="Keller B."/>
            <person name="Klein P."/>
            <person name="Kresovich S."/>
            <person name="McCann M.C."/>
            <person name="Ming R."/>
            <person name="Peterson D.G."/>
            <person name="Mehboob-ur-Rahman"/>
            <person name="Ware D."/>
            <person name="Westhoff P."/>
            <person name="Mayer K.F."/>
            <person name="Messing J."/>
            <person name="Rokhsar D.S."/>
        </authorList>
    </citation>
    <scope>NUCLEOTIDE SEQUENCE [LARGE SCALE GENOMIC DNA]</scope>
    <source>
        <strain evidence="9">cv. BTx623</strain>
    </source>
</reference>
<keyword evidence="2" id="KW-0808">Transferase</keyword>
<dbReference type="PANTHER" id="PTHR47989">
    <property type="entry name" value="OS01G0750732 PROTEIN"/>
    <property type="match status" value="1"/>
</dbReference>
<protein>
    <recommendedName>
        <fullName evidence="7">Protein kinase domain-containing protein</fullName>
    </recommendedName>
</protein>
<dbReference type="FunFam" id="3.30.200.20:FF:000039">
    <property type="entry name" value="receptor-like protein kinase FERONIA"/>
    <property type="match status" value="1"/>
</dbReference>
<reference evidence="9" key="3">
    <citation type="journal article" date="2018" name="Plant J.">
        <title>The Sorghum bicolor reference genome: improved assembly, gene annotations, a transcriptome atlas, and signatures of genome organization.</title>
        <authorList>
            <person name="McCormick R.F."/>
            <person name="Truong S.K."/>
            <person name="Sreedasyam A."/>
            <person name="Jenkins J."/>
            <person name="Shu S."/>
            <person name="Sims D."/>
            <person name="Kennedy M."/>
            <person name="Amirebrahimi M."/>
            <person name="Weers B.D."/>
            <person name="McKinley B."/>
            <person name="Mattison A."/>
            <person name="Morishige D.T."/>
            <person name="Grimwood J."/>
            <person name="Schmutz J."/>
            <person name="Mullet J.E."/>
        </authorList>
    </citation>
    <scope>NUCLEOTIDE SEQUENCE [LARGE SCALE GENOMIC DNA]</scope>
    <source>
        <strain evidence="9">cv. BTx623</strain>
    </source>
</reference>
<reference evidence="8" key="2">
    <citation type="submission" date="2017-02" db="EMBL/GenBank/DDBJ databases">
        <title>WGS assembly of Sorghum bicolor.</title>
        <authorList>
            <person name="Paterson A."/>
            <person name="Mullet J."/>
            <person name="Bowers J."/>
            <person name="Bruggmann R."/>
            <person name="Dubchak I."/>
            <person name="Grimwood J."/>
            <person name="Gundlach H."/>
            <person name="Haberer G."/>
            <person name="Hellsten U."/>
            <person name="Mitros T."/>
            <person name="Poliakov A."/>
            <person name="Schmutz J."/>
            <person name="Spannagl M."/>
            <person name="Tang H."/>
            <person name="Wang X."/>
            <person name="Wicker T."/>
            <person name="Bharti A."/>
            <person name="Chapman J."/>
            <person name="Feltus F."/>
            <person name="Gowik U."/>
            <person name="Grigoriev I."/>
            <person name="Lyons E."/>
            <person name="Maher C."/>
            <person name="Martis M."/>
            <person name="Narechania A."/>
            <person name="Otillar R."/>
            <person name="Penning B."/>
            <person name="Salamov A."/>
            <person name="Wang Y."/>
            <person name="Zhang L."/>
            <person name="Carpita N."/>
            <person name="Freeling M."/>
            <person name="Gingle A."/>
            <person name="Hash C."/>
            <person name="Keller B."/>
            <person name="Klein P."/>
            <person name="Kresovich S."/>
            <person name="Mccann M."/>
            <person name="Ming R."/>
            <person name="Peterson D."/>
            <person name="Rahman M."/>
            <person name="Ware D."/>
            <person name="Westhoff P."/>
            <person name="Mayer K."/>
            <person name="Messing J."/>
            <person name="Sims D."/>
            <person name="Jenkins J."/>
            <person name="Shu S."/>
            <person name="Rokhsar D."/>
        </authorList>
    </citation>
    <scope>NUCLEOTIDE SEQUENCE</scope>
</reference>
<feature type="binding site" evidence="6">
    <location>
        <position position="388"/>
    </location>
    <ligand>
        <name>ATP</name>
        <dbReference type="ChEBI" id="CHEBI:30616"/>
    </ligand>
</feature>
<dbReference type="InterPro" id="IPR000719">
    <property type="entry name" value="Prot_kinase_dom"/>
</dbReference>
<dbReference type="PROSITE" id="PS50011">
    <property type="entry name" value="PROTEIN_KINASE_DOM"/>
    <property type="match status" value="2"/>
</dbReference>
<dbReference type="AlphaFoldDB" id="A0A1B6QMV1"/>
<feature type="domain" description="Protein kinase" evidence="7">
    <location>
        <begin position="359"/>
        <end position="628"/>
    </location>
</feature>
<dbReference type="Gramene" id="KXG39251">
    <property type="protein sequence ID" value="KXG39251"/>
    <property type="gene ID" value="SORBI_3001G353800"/>
</dbReference>
<dbReference type="OMA" id="WVANISH"/>
<evidence type="ECO:0000313" key="8">
    <source>
        <dbReference type="EMBL" id="KXG39250.1"/>
    </source>
</evidence>
<dbReference type="Proteomes" id="UP000000768">
    <property type="component" value="Chromosome 1"/>
</dbReference>
<dbReference type="Gramene" id="KXG39250">
    <property type="protein sequence ID" value="KXG39250"/>
    <property type="gene ID" value="SORBI_3001G353800"/>
</dbReference>
<evidence type="ECO:0000256" key="6">
    <source>
        <dbReference type="PROSITE-ProRule" id="PRU10141"/>
    </source>
</evidence>
<keyword evidence="3 6" id="KW-0547">Nucleotide-binding</keyword>
<dbReference type="PROSITE" id="PS00108">
    <property type="entry name" value="PROTEIN_KINASE_ST"/>
    <property type="match status" value="1"/>
</dbReference>
<dbReference type="SUPFAM" id="SSF56112">
    <property type="entry name" value="Protein kinase-like (PK-like)"/>
    <property type="match status" value="2"/>
</dbReference>
<dbReference type="InterPro" id="IPR011009">
    <property type="entry name" value="Kinase-like_dom_sf"/>
</dbReference>
<evidence type="ECO:0000259" key="7">
    <source>
        <dbReference type="PROSITE" id="PS50011"/>
    </source>
</evidence>
<evidence type="ECO:0000313" key="9">
    <source>
        <dbReference type="Proteomes" id="UP000000768"/>
    </source>
</evidence>
<accession>A0A1B6QMV1</accession>
<evidence type="ECO:0000256" key="3">
    <source>
        <dbReference type="ARBA" id="ARBA00022741"/>
    </source>
</evidence>
<keyword evidence="5 6" id="KW-0067">ATP-binding</keyword>
<gene>
    <name evidence="8" type="ORF">SORBI_3001G353800</name>
</gene>
<dbReference type="PANTHER" id="PTHR47989:SF62">
    <property type="entry name" value="OS05G0423500 PROTEIN"/>
    <property type="match status" value="1"/>
</dbReference>
<evidence type="ECO:0000256" key="1">
    <source>
        <dbReference type="ARBA" id="ARBA00022527"/>
    </source>
</evidence>
<dbReference type="EMBL" id="CM000760">
    <property type="protein sequence ID" value="KXG39251.1"/>
    <property type="molecule type" value="Genomic_DNA"/>
</dbReference>
<feature type="domain" description="Protein kinase" evidence="7">
    <location>
        <begin position="33"/>
        <end position="308"/>
    </location>
</feature>
<keyword evidence="9" id="KW-1185">Reference proteome</keyword>
<evidence type="ECO:0000256" key="4">
    <source>
        <dbReference type="ARBA" id="ARBA00022777"/>
    </source>
</evidence>
<dbReference type="FunFam" id="3.30.200.20:FF:000337">
    <property type="entry name" value="Wall-associated receptor kinase 3"/>
    <property type="match status" value="1"/>
</dbReference>
<dbReference type="FunFam" id="1.10.510.10:FF:000474">
    <property type="entry name" value="Wall-associated receptor kinase 3"/>
    <property type="match status" value="1"/>
</dbReference>
<sequence>MELIQGADRSKWMVTSNHSIKCFTTYEVERMTRNYITTLGRGGFGEVYEGVLEDQSKVAVKRFINNEKVNFAKELAVHREINHRNVVRLIGYCLDENALMMITEYITNGNLSDVLHQDNSPIPLDVRLRIAIECAEALAYMHSHMYTRVIHGDIKPSNILLDDNFHAKLSDFGISRLVNTDKVLYTENVIGSIGYMDPLFAQDGLLTSKSDVYSFGVVLLELIARKKATTVMDNVNIVRAFTNALARGVRGAREMFDGEIASKNSMKIVEGFAKIAGECLAMERNKRPEMIDVVERLRVLKKTSHQDLGERAGLFSWARKSKPVPAAGVTTVPAKILVLPAHLCRQFSFAEMKAATNNFHWRLIVGEGAFGRVYRGKIDGGKTKVAIKRHSPNSRQGEHEFRTEIEMSSKVRHCNVAQLIGYCDEMGEMILVYEYMPRGCLRNHLYRTKQPPLTWNRRLEICIGAARGLHCLHASQVIYRNLRTEDILLDHAWVAKLTDLALCKTAGPSMDEITRVIGSGCLLDHEYVTTGRLTEKLDVYSFGGVLLQVLCARPILDISLLNEEGSTLVDWALHCKQECRLDQIVDPYLKGSIDQSSLETFVGIAEKCLASEGVRRPSMGDVLLDLELALRQQGTTTHGLSPVVL</sequence>
<dbReference type="InParanoid" id="A0A1B6QMV1"/>
<dbReference type="GO" id="GO:0004672">
    <property type="term" value="F:protein kinase activity"/>
    <property type="evidence" value="ECO:0000318"/>
    <property type="project" value="GO_Central"/>
</dbReference>
<dbReference type="Gene3D" id="3.30.200.20">
    <property type="entry name" value="Phosphorylase Kinase, domain 1"/>
    <property type="match status" value="2"/>
</dbReference>
<dbReference type="Pfam" id="PF07714">
    <property type="entry name" value="PK_Tyr_Ser-Thr"/>
    <property type="match status" value="2"/>
</dbReference>
<keyword evidence="1" id="KW-0723">Serine/threonine-protein kinase</keyword>
<dbReference type="InterPro" id="IPR001245">
    <property type="entry name" value="Ser-Thr/Tyr_kinase_cat_dom"/>
</dbReference>
<keyword evidence="4" id="KW-0418">Kinase</keyword>
<proteinExistence type="predicted"/>
<feature type="binding site" evidence="6">
    <location>
        <position position="61"/>
    </location>
    <ligand>
        <name>ATP</name>
        <dbReference type="ChEBI" id="CHEBI:30616"/>
    </ligand>
</feature>
<dbReference type="Gene3D" id="1.10.510.10">
    <property type="entry name" value="Transferase(Phosphotransferase) domain 1"/>
    <property type="match status" value="2"/>
</dbReference>